<dbReference type="Proteomes" id="UP001497535">
    <property type="component" value="Unassembled WGS sequence"/>
</dbReference>
<dbReference type="EMBL" id="CAVMJV010000009">
    <property type="protein sequence ID" value="CAK5040427.1"/>
    <property type="molecule type" value="Genomic_DNA"/>
</dbReference>
<evidence type="ECO:0000313" key="2">
    <source>
        <dbReference type="Proteomes" id="UP001497535"/>
    </source>
</evidence>
<name>A0ACB0YC18_MELEN</name>
<evidence type="ECO:0000313" key="1">
    <source>
        <dbReference type="EMBL" id="CAK5040427.1"/>
    </source>
</evidence>
<gene>
    <name evidence="1" type="ORF">MENTE1834_LOCUS10245</name>
</gene>
<sequence length="284" mass="31782">MIECINYTVYHILKERWNCSASFGVVGPVKGAATAETAYIYAISSAGASHSLARACARGLIPECGCGGGEQTYVTSAAPEGFNGRPEQFIWAGCSDNVKFGNQFTRKFIDSTEKQIMDARHLNNFKIIFAIIFRALMNLHNNRVGRRLLAANVREHCKCHGVSGSCVTKTCWRTVPKLEELASLIKKKYEKAQQVILASDSFTLIVDKKESGVLDGRLSQIGTSSANTRREQRFLKNKVQQAKLASRSELVFLVKKFFLCKIKSNLNCLYMIRKNLEKNFSYVK</sequence>
<proteinExistence type="predicted"/>
<organism evidence="1 2">
    <name type="scientific">Meloidogyne enterolobii</name>
    <name type="common">Root-knot nematode worm</name>
    <name type="synonym">Meloidogyne mayaguensis</name>
    <dbReference type="NCBI Taxonomy" id="390850"/>
    <lineage>
        <taxon>Eukaryota</taxon>
        <taxon>Metazoa</taxon>
        <taxon>Ecdysozoa</taxon>
        <taxon>Nematoda</taxon>
        <taxon>Chromadorea</taxon>
        <taxon>Rhabditida</taxon>
        <taxon>Tylenchina</taxon>
        <taxon>Tylenchomorpha</taxon>
        <taxon>Tylenchoidea</taxon>
        <taxon>Meloidogynidae</taxon>
        <taxon>Meloidogyninae</taxon>
        <taxon>Meloidogyne</taxon>
    </lineage>
</organism>
<reference evidence="1" key="1">
    <citation type="submission" date="2023-11" db="EMBL/GenBank/DDBJ databases">
        <authorList>
            <person name="Poullet M."/>
        </authorList>
    </citation>
    <scope>NUCLEOTIDE SEQUENCE</scope>
    <source>
        <strain evidence="1">E1834</strain>
    </source>
</reference>
<accession>A0ACB0YC18</accession>
<protein>
    <submittedName>
        <fullName evidence="1">Uncharacterized protein</fullName>
    </submittedName>
</protein>
<comment type="caution">
    <text evidence="1">The sequence shown here is derived from an EMBL/GenBank/DDBJ whole genome shotgun (WGS) entry which is preliminary data.</text>
</comment>
<keyword evidence="2" id="KW-1185">Reference proteome</keyword>